<accession>A0A7M7K983</accession>
<dbReference type="InParanoid" id="A0A7M7K983"/>
<dbReference type="RefSeq" id="XP_022663462.1">
    <property type="nucleotide sequence ID" value="XM_022807727.1"/>
</dbReference>
<dbReference type="AlphaFoldDB" id="A0A7M7K983"/>
<sequence>MPTPERPQRHLFVIYNNQDQRFNKDLSVSLSELSANSPGYSWQGTNTDICVYDVQEESNGKATDLGGQQTRKTGMKVKEKSVVEKLLIDLKGPPMLETKTIQSQWLNFTNADRRAVTKIKRRQRCLRSSPLCMYQKF</sequence>
<dbReference type="EnsemblMetazoa" id="XM_022807727">
    <property type="protein sequence ID" value="XP_022663462"/>
    <property type="gene ID" value="LOC111251287"/>
</dbReference>
<protein>
    <submittedName>
        <fullName evidence="1">Uncharacterized protein</fullName>
    </submittedName>
</protein>
<dbReference type="KEGG" id="vde:111251287"/>
<name>A0A7M7K983_VARDE</name>
<organism evidence="1 2">
    <name type="scientific">Varroa destructor</name>
    <name type="common">Honeybee mite</name>
    <dbReference type="NCBI Taxonomy" id="109461"/>
    <lineage>
        <taxon>Eukaryota</taxon>
        <taxon>Metazoa</taxon>
        <taxon>Ecdysozoa</taxon>
        <taxon>Arthropoda</taxon>
        <taxon>Chelicerata</taxon>
        <taxon>Arachnida</taxon>
        <taxon>Acari</taxon>
        <taxon>Parasitiformes</taxon>
        <taxon>Mesostigmata</taxon>
        <taxon>Gamasina</taxon>
        <taxon>Dermanyssoidea</taxon>
        <taxon>Varroidae</taxon>
        <taxon>Varroa</taxon>
    </lineage>
</organism>
<evidence type="ECO:0000313" key="1">
    <source>
        <dbReference type="EnsemblMetazoa" id="XP_022663462"/>
    </source>
</evidence>
<dbReference type="GeneID" id="111251287"/>
<dbReference type="Proteomes" id="UP000594260">
    <property type="component" value="Unplaced"/>
</dbReference>
<keyword evidence="2" id="KW-1185">Reference proteome</keyword>
<evidence type="ECO:0000313" key="2">
    <source>
        <dbReference type="Proteomes" id="UP000594260"/>
    </source>
</evidence>
<proteinExistence type="predicted"/>
<reference evidence="1" key="1">
    <citation type="submission" date="2021-01" db="UniProtKB">
        <authorList>
            <consortium name="EnsemblMetazoa"/>
        </authorList>
    </citation>
    <scope>IDENTIFICATION</scope>
</reference>